<keyword evidence="3" id="KW-0378">Hydrolase</keyword>
<dbReference type="PANTHER" id="PTHR42978:SF6">
    <property type="entry name" value="QUORUM-QUENCHING LACTONASE YTNP-RELATED"/>
    <property type="match status" value="1"/>
</dbReference>
<name>A0ABP8RWH1_9PSEU</name>
<proteinExistence type="inferred from homology"/>
<dbReference type="RefSeq" id="WP_345420864.1">
    <property type="nucleotide sequence ID" value="NZ_BAABGT010000058.1"/>
</dbReference>
<dbReference type="SMART" id="SM00849">
    <property type="entry name" value="Lactamase_B"/>
    <property type="match status" value="1"/>
</dbReference>
<evidence type="ECO:0000256" key="2">
    <source>
        <dbReference type="ARBA" id="ARBA00022723"/>
    </source>
</evidence>
<comment type="caution">
    <text evidence="6">The sequence shown here is derived from an EMBL/GenBank/DDBJ whole genome shotgun (WGS) entry which is preliminary data.</text>
</comment>
<dbReference type="EMBL" id="BAABGT010000058">
    <property type="protein sequence ID" value="GAA4550595.1"/>
    <property type="molecule type" value="Genomic_DNA"/>
</dbReference>
<gene>
    <name evidence="6" type="ORF">GCM10023175_40990</name>
</gene>
<dbReference type="Proteomes" id="UP001501598">
    <property type="component" value="Unassembled WGS sequence"/>
</dbReference>
<sequence>MQTWQVGRFKITKVLEFPIEVGLLDGLIAQLTPDTRHEIDWLYPDYLNESGQILADMHCFVIDTGEHVILVDAGCGNGKSYPMQPIWSNLDSPFLERLAAAGYGRGDVDVILCTHAHLDHVGWFSMRDEAGQWVPTFPNARLVMVRDEYERHLGQIVEAPEPAAAGTTEGADEVDLIDRAFRPDVSALSDQTRLIQEESFQPVVDAGLLELVPIDGEVLPGVRYVSTPGHTAFHHSVRLESDGAAAFVTGDAFHHPIQIARPEWSSQGDWDPVASSRSRRAALEAYVGTDVLFLGTHFAGLTAGFIVEDGEGFRLVEKAATEA</sequence>
<evidence type="ECO:0000256" key="3">
    <source>
        <dbReference type="ARBA" id="ARBA00022801"/>
    </source>
</evidence>
<evidence type="ECO:0000256" key="1">
    <source>
        <dbReference type="ARBA" id="ARBA00007749"/>
    </source>
</evidence>
<evidence type="ECO:0000259" key="5">
    <source>
        <dbReference type="SMART" id="SM00849"/>
    </source>
</evidence>
<organism evidence="6 7">
    <name type="scientific">Pseudonocardia xishanensis</name>
    <dbReference type="NCBI Taxonomy" id="630995"/>
    <lineage>
        <taxon>Bacteria</taxon>
        <taxon>Bacillati</taxon>
        <taxon>Actinomycetota</taxon>
        <taxon>Actinomycetes</taxon>
        <taxon>Pseudonocardiales</taxon>
        <taxon>Pseudonocardiaceae</taxon>
        <taxon>Pseudonocardia</taxon>
    </lineage>
</organism>
<evidence type="ECO:0000313" key="6">
    <source>
        <dbReference type="EMBL" id="GAA4550595.1"/>
    </source>
</evidence>
<reference evidence="7" key="1">
    <citation type="journal article" date="2019" name="Int. J. Syst. Evol. Microbiol.">
        <title>The Global Catalogue of Microorganisms (GCM) 10K type strain sequencing project: providing services to taxonomists for standard genome sequencing and annotation.</title>
        <authorList>
            <consortium name="The Broad Institute Genomics Platform"/>
            <consortium name="The Broad Institute Genome Sequencing Center for Infectious Disease"/>
            <person name="Wu L."/>
            <person name="Ma J."/>
        </authorList>
    </citation>
    <scope>NUCLEOTIDE SEQUENCE [LARGE SCALE GENOMIC DNA]</scope>
    <source>
        <strain evidence="7">JCM 17906</strain>
    </source>
</reference>
<dbReference type="InterPro" id="IPR051013">
    <property type="entry name" value="MBL_superfamily_lactonases"/>
</dbReference>
<comment type="similarity">
    <text evidence="1">Belongs to the metallo-beta-lactamase superfamily.</text>
</comment>
<dbReference type="InterPro" id="IPR036866">
    <property type="entry name" value="RibonucZ/Hydroxyglut_hydro"/>
</dbReference>
<keyword evidence="4" id="KW-0862">Zinc</keyword>
<dbReference type="PANTHER" id="PTHR42978">
    <property type="entry name" value="QUORUM-QUENCHING LACTONASE YTNP-RELATED-RELATED"/>
    <property type="match status" value="1"/>
</dbReference>
<dbReference type="Pfam" id="PF00753">
    <property type="entry name" value="Lactamase_B"/>
    <property type="match status" value="1"/>
</dbReference>
<keyword evidence="7" id="KW-1185">Reference proteome</keyword>
<evidence type="ECO:0000256" key="4">
    <source>
        <dbReference type="ARBA" id="ARBA00022833"/>
    </source>
</evidence>
<dbReference type="CDD" id="cd16277">
    <property type="entry name" value="metallo-hydrolase-like_MBL-fold"/>
    <property type="match status" value="1"/>
</dbReference>
<dbReference type="SUPFAM" id="SSF56281">
    <property type="entry name" value="Metallo-hydrolase/oxidoreductase"/>
    <property type="match status" value="1"/>
</dbReference>
<accession>A0ABP8RWH1</accession>
<dbReference type="InterPro" id="IPR001279">
    <property type="entry name" value="Metallo-B-lactamas"/>
</dbReference>
<protein>
    <submittedName>
        <fullName evidence="6">MBL fold metallo-hydrolase</fullName>
    </submittedName>
</protein>
<evidence type="ECO:0000313" key="7">
    <source>
        <dbReference type="Proteomes" id="UP001501598"/>
    </source>
</evidence>
<dbReference type="Gene3D" id="3.60.15.10">
    <property type="entry name" value="Ribonuclease Z/Hydroxyacylglutathione hydrolase-like"/>
    <property type="match status" value="1"/>
</dbReference>
<feature type="domain" description="Metallo-beta-lactamase" evidence="5">
    <location>
        <begin position="56"/>
        <end position="297"/>
    </location>
</feature>
<keyword evidence="2" id="KW-0479">Metal-binding</keyword>